<dbReference type="EMBL" id="CP150951">
    <property type="protein sequence ID" value="WZC48393.1"/>
    <property type="molecule type" value="Genomic_DNA"/>
</dbReference>
<dbReference type="InterPro" id="IPR006748">
    <property type="entry name" value="NH2Glyco/OHUrea_AB-resist_kin"/>
</dbReference>
<reference evidence="2" key="1">
    <citation type="submission" date="2024-04" db="EMBL/GenBank/DDBJ databases">
        <title>Phylogenomic analyses of a clade within the roseobacter group suggest taxonomic reassignments of species of the genera Aestuariivita, Citreicella, Loktanella, Nautella, Pelagibaca, Ruegeria, Thalassobius, Thiobacimonas and Tropicibacter, and the proposal o.</title>
        <authorList>
            <person name="Jeon C.O."/>
        </authorList>
    </citation>
    <scope>NUCLEOTIDE SEQUENCE [LARGE SCALE GENOMIC DNA]</scope>
    <source>
        <strain evidence="2">BS5-3</strain>
    </source>
</reference>
<gene>
    <name evidence="1" type="ORF">AABB29_16240</name>
</gene>
<dbReference type="InterPro" id="IPR011009">
    <property type="entry name" value="Kinase-like_dom_sf"/>
</dbReference>
<dbReference type="SUPFAM" id="SSF56112">
    <property type="entry name" value="Protein kinase-like (PK-like)"/>
    <property type="match status" value="1"/>
</dbReference>
<evidence type="ECO:0000313" key="2">
    <source>
        <dbReference type="Proteomes" id="UP001440612"/>
    </source>
</evidence>
<sequence length="274" mass="29815">MTPPLAVLRQHQLSKPVHIAETAIAHVWRVNRSNGDLAALKIYKNGDTKGEETGFRLTSALNGHGAARVHFYADAVAILEWLDGPSLDTLSHNGNDLQAAATLIKVADQIHANAPPITLPSLAENFAALIQLKLDPSWPAQTQRNISFGRKTARALLDNSQDMRALHGDLHHQNIKDSARGYLAYDAKGLIGDRAYELAAAFQNPLGADALVTDPARARQLAQIWAQHWGTSPNRILSWAAAHSALSMTWAGNFEQPLHMRILDMLCAVAGLTD</sequence>
<keyword evidence="2" id="KW-1185">Reference proteome</keyword>
<dbReference type="Pfam" id="PF04655">
    <property type="entry name" value="APH_6_hur"/>
    <property type="match status" value="1"/>
</dbReference>
<protein>
    <submittedName>
        <fullName evidence="1">Aminoglycoside phosphotransferase family protein</fullName>
    </submittedName>
</protein>
<name>A0ABZ2V382_9RHOB</name>
<proteinExistence type="predicted"/>
<evidence type="ECO:0000313" key="1">
    <source>
        <dbReference type="EMBL" id="WZC48393.1"/>
    </source>
</evidence>
<dbReference type="RefSeq" id="WP_341366509.1">
    <property type="nucleotide sequence ID" value="NZ_CP150951.2"/>
</dbReference>
<accession>A0ABZ2V382</accession>
<dbReference type="Proteomes" id="UP001440612">
    <property type="component" value="Chromosome"/>
</dbReference>
<organism evidence="1 2">
    <name type="scientific">Yoonia phaeophyticola</name>
    <dbReference type="NCBI Taxonomy" id="3137369"/>
    <lineage>
        <taxon>Bacteria</taxon>
        <taxon>Pseudomonadati</taxon>
        <taxon>Pseudomonadota</taxon>
        <taxon>Alphaproteobacteria</taxon>
        <taxon>Rhodobacterales</taxon>
        <taxon>Paracoccaceae</taxon>
        <taxon>Yoonia</taxon>
    </lineage>
</organism>